<reference evidence="3" key="1">
    <citation type="submission" date="2020-02" db="EMBL/GenBank/DDBJ databases">
        <authorList>
            <person name="Meier V. D."/>
        </authorList>
    </citation>
    <scope>NUCLEOTIDE SEQUENCE</scope>
    <source>
        <strain evidence="3">AVDCRST_MAG87</strain>
    </source>
</reference>
<keyword evidence="2" id="KW-0472">Membrane</keyword>
<organism evidence="3">
    <name type="scientific">uncultured Thermomicrobiales bacterium</name>
    <dbReference type="NCBI Taxonomy" id="1645740"/>
    <lineage>
        <taxon>Bacteria</taxon>
        <taxon>Pseudomonadati</taxon>
        <taxon>Thermomicrobiota</taxon>
        <taxon>Thermomicrobia</taxon>
        <taxon>Thermomicrobiales</taxon>
        <taxon>environmental samples</taxon>
    </lineage>
</organism>
<dbReference type="AlphaFoldDB" id="A0A6J4UYY9"/>
<sequence>MAPMDIDLPDSPTELARTALGFIDNFIWLIVVGIGLLISRFRPKQPEPTPEPAKGAAWSGGYRERAPIDADTQPGFGSAFSTPARDRTSSDDPLAFGSLFDESREQRTGQPAQQTKWGFDETEWGSSFGPKKSSEPKITKG</sequence>
<protein>
    <submittedName>
        <fullName evidence="3">Uncharacterized protein</fullName>
    </submittedName>
</protein>
<feature type="transmembrane region" description="Helical" evidence="2">
    <location>
        <begin position="20"/>
        <end position="38"/>
    </location>
</feature>
<gene>
    <name evidence="3" type="ORF">AVDCRST_MAG87-1671</name>
</gene>
<accession>A0A6J4UYY9</accession>
<keyword evidence="2" id="KW-0812">Transmembrane</keyword>
<evidence type="ECO:0000256" key="2">
    <source>
        <dbReference type="SAM" id="Phobius"/>
    </source>
</evidence>
<evidence type="ECO:0000256" key="1">
    <source>
        <dbReference type="SAM" id="MobiDB-lite"/>
    </source>
</evidence>
<feature type="region of interest" description="Disordered" evidence="1">
    <location>
        <begin position="42"/>
        <end position="141"/>
    </location>
</feature>
<keyword evidence="2" id="KW-1133">Transmembrane helix</keyword>
<evidence type="ECO:0000313" key="3">
    <source>
        <dbReference type="EMBL" id="CAA9562237.1"/>
    </source>
</evidence>
<dbReference type="EMBL" id="CADCWJ010000371">
    <property type="protein sequence ID" value="CAA9562237.1"/>
    <property type="molecule type" value="Genomic_DNA"/>
</dbReference>
<name>A0A6J4UYY9_9BACT</name>
<proteinExistence type="predicted"/>
<feature type="compositionally biased region" description="Basic and acidic residues" evidence="1">
    <location>
        <begin position="132"/>
        <end position="141"/>
    </location>
</feature>